<dbReference type="AlphaFoldDB" id="A0A8S8X833"/>
<evidence type="ECO:0000256" key="6">
    <source>
        <dbReference type="ARBA" id="ARBA00022723"/>
    </source>
</evidence>
<name>A0A8S8X833_9PROT</name>
<keyword evidence="4 9" id="KW-0808">Transferase</keyword>
<proteinExistence type="inferred from homology"/>
<dbReference type="GO" id="GO:0046872">
    <property type="term" value="F:metal ion binding"/>
    <property type="evidence" value="ECO:0007669"/>
    <property type="project" value="UniProtKB-KW"/>
</dbReference>
<keyword evidence="7 9" id="KW-0460">Magnesium</keyword>
<dbReference type="PANTHER" id="PTHR43532">
    <property type="entry name" value="GLUCOSE-1-PHOSPHATE THYMIDYLYLTRANSFERASE"/>
    <property type="match status" value="1"/>
</dbReference>
<dbReference type="Pfam" id="PF00483">
    <property type="entry name" value="NTP_transferase"/>
    <property type="match status" value="1"/>
</dbReference>
<keyword evidence="6 9" id="KW-0479">Metal-binding</keyword>
<dbReference type="NCBIfam" id="TIGR01207">
    <property type="entry name" value="rmlA"/>
    <property type="match status" value="1"/>
</dbReference>
<dbReference type="InterPro" id="IPR005907">
    <property type="entry name" value="G1P_thy_trans_s"/>
</dbReference>
<dbReference type="FunFam" id="3.90.550.10:FF:000023">
    <property type="entry name" value="Glucose-1-phosphate thymidylyltransferase"/>
    <property type="match status" value="1"/>
</dbReference>
<dbReference type="EC" id="2.7.7.24" evidence="3 9"/>
<dbReference type="EMBL" id="BOPV01000001">
    <property type="protein sequence ID" value="GIL38734.1"/>
    <property type="molecule type" value="Genomic_DNA"/>
</dbReference>
<dbReference type="CDD" id="cd02538">
    <property type="entry name" value="G1P_TT_short"/>
    <property type="match status" value="1"/>
</dbReference>
<comment type="caution">
    <text evidence="11">The sequence shown here is derived from an EMBL/GenBank/DDBJ whole genome shotgun (WGS) entry which is preliminary data.</text>
</comment>
<dbReference type="PANTHER" id="PTHR43532:SF1">
    <property type="entry name" value="GLUCOSE-1-PHOSPHATE THYMIDYLYLTRANSFERASE 1"/>
    <property type="match status" value="1"/>
</dbReference>
<keyword evidence="5 9" id="KW-0548">Nucleotidyltransferase</keyword>
<dbReference type="Gene3D" id="3.90.550.10">
    <property type="entry name" value="Spore Coat Polysaccharide Biosynthesis Protein SpsA, Chain A"/>
    <property type="match status" value="1"/>
</dbReference>
<dbReference type="RefSeq" id="WP_420241790.1">
    <property type="nucleotide sequence ID" value="NZ_BOPV01000001.1"/>
</dbReference>
<evidence type="ECO:0000313" key="12">
    <source>
        <dbReference type="Proteomes" id="UP000681075"/>
    </source>
</evidence>
<dbReference type="InterPro" id="IPR029044">
    <property type="entry name" value="Nucleotide-diphossugar_trans"/>
</dbReference>
<evidence type="ECO:0000256" key="2">
    <source>
        <dbReference type="ARBA" id="ARBA00010480"/>
    </source>
</evidence>
<evidence type="ECO:0000256" key="1">
    <source>
        <dbReference type="ARBA" id="ARBA00001946"/>
    </source>
</evidence>
<protein>
    <recommendedName>
        <fullName evidence="3 9">Glucose-1-phosphate thymidylyltransferase</fullName>
        <ecNumber evidence="3 9">2.7.7.24</ecNumber>
    </recommendedName>
</protein>
<evidence type="ECO:0000256" key="8">
    <source>
        <dbReference type="ARBA" id="ARBA00049336"/>
    </source>
</evidence>
<sequence>MTASSTRGIILAGGAGTRLHPMTVAISKQLLPVYDKPMIYYPLSTLMLADIREILIITTPHDQPLFRQLLGDGSQWGVELTYAVQPEPKGLAQAFTVGRDFVSGRQSVLVLGDNIFYGDGLGEKLRGAVARGEGATVFAYQVTQPERYGVIGFDDEGRPVRIVEKPREPISNWAVTGLYVYDDRVTDIAAAVQPSARGEYEITSVNEAYLQLGALDVVRLGRGNAWLDTGSTDSLLEASEFVRTIEHRQGLKIACLEEIAFRNGWIDRAQLERQAALYCNSYGEYLLRVAASE</sequence>
<evidence type="ECO:0000256" key="7">
    <source>
        <dbReference type="ARBA" id="ARBA00022842"/>
    </source>
</evidence>
<reference evidence="11" key="1">
    <citation type="submission" date="2021-02" db="EMBL/GenBank/DDBJ databases">
        <title>Genome sequence of Rhodospirillales sp. strain TMPK1 isolated from soil.</title>
        <authorList>
            <person name="Nakai R."/>
            <person name="Kusada H."/>
            <person name="Tamaki H."/>
        </authorList>
    </citation>
    <scope>NUCLEOTIDE SEQUENCE</scope>
    <source>
        <strain evidence="11">TMPK1</strain>
    </source>
</reference>
<accession>A0A8S8X833</accession>
<evidence type="ECO:0000259" key="10">
    <source>
        <dbReference type="Pfam" id="PF00483"/>
    </source>
</evidence>
<dbReference type="SUPFAM" id="SSF53448">
    <property type="entry name" value="Nucleotide-diphospho-sugar transferases"/>
    <property type="match status" value="1"/>
</dbReference>
<evidence type="ECO:0000313" key="11">
    <source>
        <dbReference type="EMBL" id="GIL38734.1"/>
    </source>
</evidence>
<evidence type="ECO:0000256" key="3">
    <source>
        <dbReference type="ARBA" id="ARBA00012461"/>
    </source>
</evidence>
<evidence type="ECO:0000256" key="5">
    <source>
        <dbReference type="ARBA" id="ARBA00022695"/>
    </source>
</evidence>
<comment type="function">
    <text evidence="9">Catalyzes the formation of dTDP-glucose, from dTTP and glucose 1-phosphate, as well as its pyrophosphorolysis.</text>
</comment>
<comment type="catalytic activity">
    <reaction evidence="8 9">
        <text>dTTP + alpha-D-glucose 1-phosphate + H(+) = dTDP-alpha-D-glucose + diphosphate</text>
        <dbReference type="Rhea" id="RHEA:15225"/>
        <dbReference type="ChEBI" id="CHEBI:15378"/>
        <dbReference type="ChEBI" id="CHEBI:33019"/>
        <dbReference type="ChEBI" id="CHEBI:37568"/>
        <dbReference type="ChEBI" id="CHEBI:57477"/>
        <dbReference type="ChEBI" id="CHEBI:58601"/>
        <dbReference type="EC" id="2.7.7.24"/>
    </reaction>
</comment>
<dbReference type="GO" id="GO:0008879">
    <property type="term" value="F:glucose-1-phosphate thymidylyltransferase activity"/>
    <property type="evidence" value="ECO:0007669"/>
    <property type="project" value="UniProtKB-EC"/>
</dbReference>
<keyword evidence="12" id="KW-1185">Reference proteome</keyword>
<gene>
    <name evidence="11" type="primary">rffH</name>
    <name evidence="11" type="ORF">TMPK1_09710</name>
</gene>
<evidence type="ECO:0000256" key="9">
    <source>
        <dbReference type="RuleBase" id="RU003706"/>
    </source>
</evidence>
<organism evidence="11 12">
    <name type="scientific">Roseiterribacter gracilis</name>
    <dbReference type="NCBI Taxonomy" id="2812848"/>
    <lineage>
        <taxon>Bacteria</taxon>
        <taxon>Pseudomonadati</taxon>
        <taxon>Pseudomonadota</taxon>
        <taxon>Alphaproteobacteria</taxon>
        <taxon>Rhodospirillales</taxon>
        <taxon>Roseiterribacteraceae</taxon>
        <taxon>Roseiterribacter</taxon>
    </lineage>
</organism>
<feature type="domain" description="Nucleotidyl transferase" evidence="10">
    <location>
        <begin position="8"/>
        <end position="243"/>
    </location>
</feature>
<evidence type="ECO:0000256" key="4">
    <source>
        <dbReference type="ARBA" id="ARBA00022679"/>
    </source>
</evidence>
<comment type="cofactor">
    <cofactor evidence="1">
        <name>Mg(2+)</name>
        <dbReference type="ChEBI" id="CHEBI:18420"/>
    </cofactor>
</comment>
<dbReference type="InterPro" id="IPR005835">
    <property type="entry name" value="NTP_transferase_dom"/>
</dbReference>
<dbReference type="Proteomes" id="UP000681075">
    <property type="component" value="Unassembled WGS sequence"/>
</dbReference>
<comment type="similarity">
    <text evidence="2 9">Belongs to the glucose-1-phosphate thymidylyltransferase family.</text>
</comment>